<evidence type="ECO:0000256" key="3">
    <source>
        <dbReference type="PROSITE-ProRule" id="PRU00284"/>
    </source>
</evidence>
<evidence type="ECO:0000256" key="1">
    <source>
        <dbReference type="ARBA" id="ARBA00022500"/>
    </source>
</evidence>
<evidence type="ECO:0000256" key="4">
    <source>
        <dbReference type="SAM" id="Coils"/>
    </source>
</evidence>
<protein>
    <submittedName>
        <fullName evidence="10">Methyl-accepting chemotaxis protein</fullName>
    </submittedName>
</protein>
<keyword evidence="11" id="KW-1185">Reference proteome</keyword>
<keyword evidence="7" id="KW-0732">Signal</keyword>
<dbReference type="PROSITE" id="PS50111">
    <property type="entry name" value="CHEMOTAXIS_TRANSDUC_2"/>
    <property type="match status" value="1"/>
</dbReference>
<evidence type="ECO:0000256" key="7">
    <source>
        <dbReference type="SAM" id="SignalP"/>
    </source>
</evidence>
<keyword evidence="3" id="KW-0807">Transducer</keyword>
<dbReference type="InterPro" id="IPR004090">
    <property type="entry name" value="Chemotax_Me-accpt_rcpt"/>
</dbReference>
<name>A0ABW3SVZ2_9CAUL</name>
<evidence type="ECO:0000259" key="9">
    <source>
        <dbReference type="PROSITE" id="PS50885"/>
    </source>
</evidence>
<dbReference type="CDD" id="cd06225">
    <property type="entry name" value="HAMP"/>
    <property type="match status" value="1"/>
</dbReference>
<sequence length="634" mass="67075">MKSIKSKLVAAVAGLGAMLLATSLCGWLALSTAHHTITTIVDDRVLPMDQLTHVSDAYAVDIVDTAWKARTGQMGWEDALGHVEGARKVLHEKWDEYAKTYMTDDEKAQAAGVSQAMAIADIEVANLVQILKAQDATALAAFTDQRMYPAIEPVSSKVGALIDLQISVAEQQGRAAITDFELALTVMAVIGLAALGAVAFAINTVFNGVSRPLRVMTDAMRRLAEGDTAAEIPGQDRQDETGEMARAVLVFKENALERERLEAETETQRRAAEDQRGRTEAERAEAARRLSEVVQGLGTGLEQLASGDLTFRLTAAFAAEYEQLRANYNDAMDKLEHAMRVILDNTDSISAGGGEISTAAADLSRRTEQQAASLEETAAALDQITATVRATADGASHAHASVSAARQEAHKSEEVVSRAVSAMDEIRASSTQISQIIGVIDEIAFQTNLLALNAGVEAARAGDAGKGFAVVASEVRALAQRSAEAAKEIKGLITASGDQVSAGVDLVGQTGAALGRIVSQIEKITHTVEGIAASAQEQAGGLAQVNAAINQMDQVTQQNAAMVEESTAASQALADKTGELVRLMSQFRLTGRSAKPMAPEVSRHTIQRPKPARAQAVVGGGFVAPRVDDGWEEF</sequence>
<feature type="transmembrane region" description="Helical" evidence="6">
    <location>
        <begin position="182"/>
        <end position="206"/>
    </location>
</feature>
<keyword evidence="6" id="KW-0472">Membrane</keyword>
<gene>
    <name evidence="10" type="ORF">ACFQ27_00785</name>
</gene>
<evidence type="ECO:0000256" key="2">
    <source>
        <dbReference type="ARBA" id="ARBA00029447"/>
    </source>
</evidence>
<dbReference type="PANTHER" id="PTHR43531:SF11">
    <property type="entry name" value="METHYL-ACCEPTING CHEMOTAXIS PROTEIN 3"/>
    <property type="match status" value="1"/>
</dbReference>
<dbReference type="Pfam" id="PF00672">
    <property type="entry name" value="HAMP"/>
    <property type="match status" value="1"/>
</dbReference>
<evidence type="ECO:0000313" key="10">
    <source>
        <dbReference type="EMBL" id="MFD1189099.1"/>
    </source>
</evidence>
<dbReference type="EMBL" id="JBHTLQ010000001">
    <property type="protein sequence ID" value="MFD1189099.1"/>
    <property type="molecule type" value="Genomic_DNA"/>
</dbReference>
<feature type="chain" id="PRO_5047265959" evidence="7">
    <location>
        <begin position="29"/>
        <end position="634"/>
    </location>
</feature>
<dbReference type="PANTHER" id="PTHR43531">
    <property type="entry name" value="PROTEIN ICFG"/>
    <property type="match status" value="1"/>
</dbReference>
<evidence type="ECO:0000256" key="6">
    <source>
        <dbReference type="SAM" id="Phobius"/>
    </source>
</evidence>
<dbReference type="Gene3D" id="1.10.8.500">
    <property type="entry name" value="HAMP domain in histidine kinase"/>
    <property type="match status" value="1"/>
</dbReference>
<dbReference type="SUPFAM" id="SSF158472">
    <property type="entry name" value="HAMP domain-like"/>
    <property type="match status" value="1"/>
</dbReference>
<dbReference type="SUPFAM" id="SSF58104">
    <property type="entry name" value="Methyl-accepting chemotaxis protein (MCP) signaling domain"/>
    <property type="match status" value="1"/>
</dbReference>
<keyword evidence="1" id="KW-0145">Chemotaxis</keyword>
<dbReference type="SMART" id="SM00304">
    <property type="entry name" value="HAMP"/>
    <property type="match status" value="2"/>
</dbReference>
<dbReference type="Gene3D" id="1.10.287.950">
    <property type="entry name" value="Methyl-accepting chemotaxis protein"/>
    <property type="match status" value="1"/>
</dbReference>
<dbReference type="PROSITE" id="PS50885">
    <property type="entry name" value="HAMP"/>
    <property type="match status" value="2"/>
</dbReference>
<dbReference type="SMART" id="SM00283">
    <property type="entry name" value="MA"/>
    <property type="match status" value="1"/>
</dbReference>
<feature type="signal peptide" evidence="7">
    <location>
        <begin position="1"/>
        <end position="28"/>
    </location>
</feature>
<dbReference type="Pfam" id="PF00015">
    <property type="entry name" value="MCPsignal"/>
    <property type="match status" value="1"/>
</dbReference>
<keyword evidence="6" id="KW-0812">Transmembrane</keyword>
<keyword evidence="4" id="KW-0175">Coiled coil</keyword>
<evidence type="ECO:0000313" key="11">
    <source>
        <dbReference type="Proteomes" id="UP001597216"/>
    </source>
</evidence>
<proteinExistence type="inferred from homology"/>
<feature type="domain" description="Methyl-accepting transducer" evidence="8">
    <location>
        <begin position="345"/>
        <end position="574"/>
    </location>
</feature>
<dbReference type="CDD" id="cd11386">
    <property type="entry name" value="MCP_signal"/>
    <property type="match status" value="1"/>
</dbReference>
<accession>A0ABW3SVZ2</accession>
<reference evidence="11" key="1">
    <citation type="journal article" date="2019" name="Int. J. Syst. Evol. Microbiol.">
        <title>The Global Catalogue of Microorganisms (GCM) 10K type strain sequencing project: providing services to taxonomists for standard genome sequencing and annotation.</title>
        <authorList>
            <consortium name="The Broad Institute Genomics Platform"/>
            <consortium name="The Broad Institute Genome Sequencing Center for Infectious Disease"/>
            <person name="Wu L."/>
            <person name="Ma J."/>
        </authorList>
    </citation>
    <scope>NUCLEOTIDE SEQUENCE [LARGE SCALE GENOMIC DNA]</scope>
    <source>
        <strain evidence="11">CCUG 55074</strain>
    </source>
</reference>
<dbReference type="RefSeq" id="WP_377352025.1">
    <property type="nucleotide sequence ID" value="NZ_JBHTLQ010000001.1"/>
</dbReference>
<evidence type="ECO:0000256" key="5">
    <source>
        <dbReference type="SAM" id="MobiDB-lite"/>
    </source>
</evidence>
<comment type="caution">
    <text evidence="10">The sequence shown here is derived from an EMBL/GenBank/DDBJ whole genome shotgun (WGS) entry which is preliminary data.</text>
</comment>
<dbReference type="Pfam" id="PF12729">
    <property type="entry name" value="4HB_MCP_1"/>
    <property type="match status" value="1"/>
</dbReference>
<feature type="domain" description="HAMP" evidence="9">
    <location>
        <begin position="288"/>
        <end position="340"/>
    </location>
</feature>
<dbReference type="InterPro" id="IPR003660">
    <property type="entry name" value="HAMP_dom"/>
</dbReference>
<feature type="region of interest" description="Disordered" evidence="5">
    <location>
        <begin position="260"/>
        <end position="284"/>
    </location>
</feature>
<dbReference type="Proteomes" id="UP001597216">
    <property type="component" value="Unassembled WGS sequence"/>
</dbReference>
<dbReference type="InterPro" id="IPR051310">
    <property type="entry name" value="MCP_chemotaxis"/>
</dbReference>
<comment type="similarity">
    <text evidence="2">Belongs to the methyl-accepting chemotaxis (MCP) protein family.</text>
</comment>
<dbReference type="PRINTS" id="PR00260">
    <property type="entry name" value="CHEMTRNSDUCR"/>
</dbReference>
<organism evidence="10 11">
    <name type="scientific">Phenylobacterium conjunctum</name>
    <dbReference type="NCBI Taxonomy" id="1298959"/>
    <lineage>
        <taxon>Bacteria</taxon>
        <taxon>Pseudomonadati</taxon>
        <taxon>Pseudomonadota</taxon>
        <taxon>Alphaproteobacteria</taxon>
        <taxon>Caulobacterales</taxon>
        <taxon>Caulobacteraceae</taxon>
        <taxon>Phenylobacterium</taxon>
    </lineage>
</organism>
<feature type="domain" description="HAMP" evidence="9">
    <location>
        <begin position="207"/>
        <end position="260"/>
    </location>
</feature>
<keyword evidence="6" id="KW-1133">Transmembrane helix</keyword>
<evidence type="ECO:0000259" key="8">
    <source>
        <dbReference type="PROSITE" id="PS50111"/>
    </source>
</evidence>
<feature type="coiled-coil region" evidence="4">
    <location>
        <begin position="318"/>
        <end position="384"/>
    </location>
</feature>
<dbReference type="InterPro" id="IPR004089">
    <property type="entry name" value="MCPsignal_dom"/>
</dbReference>
<dbReference type="InterPro" id="IPR024478">
    <property type="entry name" value="HlyB_4HB_MCP"/>
</dbReference>